<evidence type="ECO:0000313" key="2">
    <source>
        <dbReference type="EMBL" id="WLS01252.1"/>
    </source>
</evidence>
<proteinExistence type="predicted"/>
<evidence type="ECO:0000313" key="3">
    <source>
        <dbReference type="Proteomes" id="UP001234585"/>
    </source>
</evidence>
<sequence>MPFARTGRIAVMVCPRDAKAAGVKNVVSIHEVKQICPDRSVVPQKLDLSQLYHDEIAAKASYKNAAATARRFPWRKSSGFVGGRA</sequence>
<keyword evidence="3" id="KW-1185">Reference proteome</keyword>
<gene>
    <name evidence="2" type="ORF">Q9313_28110</name>
</gene>
<dbReference type="InterPro" id="IPR043502">
    <property type="entry name" value="DNA/RNA_pol_sf"/>
</dbReference>
<dbReference type="EMBL" id="CP132308">
    <property type="protein sequence ID" value="WLS01252.1"/>
    <property type="molecule type" value="Genomic_DNA"/>
</dbReference>
<dbReference type="InterPro" id="IPR001126">
    <property type="entry name" value="UmuC"/>
</dbReference>
<dbReference type="RefSeq" id="WP_306041613.1">
    <property type="nucleotide sequence ID" value="NZ_CP132308.1"/>
</dbReference>
<organism evidence="2 3">
    <name type="scientific">Shinella sumterensis</name>
    <dbReference type="NCBI Taxonomy" id="1967501"/>
    <lineage>
        <taxon>Bacteria</taxon>
        <taxon>Pseudomonadati</taxon>
        <taxon>Pseudomonadota</taxon>
        <taxon>Alphaproteobacteria</taxon>
        <taxon>Hyphomicrobiales</taxon>
        <taxon>Rhizobiaceae</taxon>
        <taxon>Shinella</taxon>
    </lineage>
</organism>
<dbReference type="Proteomes" id="UP001234585">
    <property type="component" value="Plasmid unnamed6"/>
</dbReference>
<evidence type="ECO:0000259" key="1">
    <source>
        <dbReference type="Pfam" id="PF00817"/>
    </source>
</evidence>
<feature type="domain" description="UmuC" evidence="1">
    <location>
        <begin position="10"/>
        <end position="58"/>
    </location>
</feature>
<dbReference type="GO" id="GO:0006281">
    <property type="term" value="P:DNA repair"/>
    <property type="evidence" value="ECO:0007669"/>
    <property type="project" value="InterPro"/>
</dbReference>
<dbReference type="Pfam" id="PF00817">
    <property type="entry name" value="IMS"/>
    <property type="match status" value="1"/>
</dbReference>
<name>A0AA50HBM4_9HYPH</name>
<dbReference type="Gene3D" id="3.40.1170.60">
    <property type="match status" value="1"/>
</dbReference>
<geneLocation type="plasmid" evidence="2 3">
    <name>unnamed6</name>
</geneLocation>
<dbReference type="SUPFAM" id="SSF56672">
    <property type="entry name" value="DNA/RNA polymerases"/>
    <property type="match status" value="1"/>
</dbReference>
<reference evidence="2 3" key="1">
    <citation type="submission" date="2023-08" db="EMBL/GenBank/DDBJ databases">
        <title>Pathogen: clinical or host-associated sample.</title>
        <authorList>
            <person name="Hergert J."/>
            <person name="Casey R."/>
            <person name="Wagner J."/>
            <person name="Young E.L."/>
            <person name="Oakeson K.F."/>
        </authorList>
    </citation>
    <scope>NUCLEOTIDE SEQUENCE [LARGE SCALE GENOMIC DNA]</scope>
    <source>
        <strain evidence="2 3">1760953</strain>
        <plasmid evidence="2 3">unnamed6</plasmid>
    </source>
</reference>
<keyword evidence="2" id="KW-0614">Plasmid</keyword>
<accession>A0AA50HBM4</accession>
<protein>
    <recommendedName>
        <fullName evidence="1">UmuC domain-containing protein</fullName>
    </recommendedName>
</protein>
<dbReference type="AlphaFoldDB" id="A0AA50HBM4"/>